<dbReference type="PROSITE" id="PS00018">
    <property type="entry name" value="EF_HAND_1"/>
    <property type="match status" value="2"/>
</dbReference>
<dbReference type="EMBL" id="NKXS01003324">
    <property type="protein sequence ID" value="PIN10096.1"/>
    <property type="molecule type" value="Genomic_DNA"/>
</dbReference>
<proteinExistence type="predicted"/>
<gene>
    <name evidence="4" type="ORF">CDL12_17313</name>
</gene>
<dbReference type="PANTHER" id="PTHR23050">
    <property type="entry name" value="CALCIUM BINDING PROTEIN"/>
    <property type="match status" value="1"/>
</dbReference>
<dbReference type="GO" id="GO:0005509">
    <property type="term" value="F:calcium ion binding"/>
    <property type="evidence" value="ECO:0007669"/>
    <property type="project" value="InterPro"/>
</dbReference>
<dbReference type="InterPro" id="IPR002048">
    <property type="entry name" value="EF_hand_dom"/>
</dbReference>
<dbReference type="SMART" id="SM00054">
    <property type="entry name" value="EFh"/>
    <property type="match status" value="2"/>
</dbReference>
<dbReference type="OrthoDB" id="26525at2759"/>
<dbReference type="Gene3D" id="1.10.238.10">
    <property type="entry name" value="EF-hand"/>
    <property type="match status" value="1"/>
</dbReference>
<dbReference type="Proteomes" id="UP000231279">
    <property type="component" value="Unassembled WGS sequence"/>
</dbReference>
<dbReference type="InterPro" id="IPR011992">
    <property type="entry name" value="EF-hand-dom_pair"/>
</dbReference>
<dbReference type="SUPFAM" id="SSF47473">
    <property type="entry name" value="EF-hand"/>
    <property type="match status" value="1"/>
</dbReference>
<sequence length="102" mass="11721">MALMSGGNAGCSRQGNAGKNEMTAEEFKTWLMKFDADKDGRISKKELRRAIRSCSRRFSFSAWKSRRAMREADVDKSGYIDEEEIDFLLDFAETNLGFRICY</sequence>
<evidence type="ECO:0000259" key="3">
    <source>
        <dbReference type="PROSITE" id="PS50222"/>
    </source>
</evidence>
<dbReference type="Pfam" id="PF13202">
    <property type="entry name" value="EF-hand_5"/>
    <property type="match status" value="2"/>
</dbReference>
<protein>
    <recommendedName>
        <fullName evidence="3">EF-hand domain-containing protein</fullName>
    </recommendedName>
</protein>
<feature type="domain" description="EF-hand" evidence="3">
    <location>
        <begin position="66"/>
        <end position="95"/>
    </location>
</feature>
<dbReference type="PROSITE" id="PS50222">
    <property type="entry name" value="EF_HAND_2"/>
    <property type="match status" value="2"/>
</dbReference>
<dbReference type="CDD" id="cd00051">
    <property type="entry name" value="EFh"/>
    <property type="match status" value="1"/>
</dbReference>
<organism evidence="4 5">
    <name type="scientific">Handroanthus impetiginosus</name>
    <dbReference type="NCBI Taxonomy" id="429701"/>
    <lineage>
        <taxon>Eukaryota</taxon>
        <taxon>Viridiplantae</taxon>
        <taxon>Streptophyta</taxon>
        <taxon>Embryophyta</taxon>
        <taxon>Tracheophyta</taxon>
        <taxon>Spermatophyta</taxon>
        <taxon>Magnoliopsida</taxon>
        <taxon>eudicotyledons</taxon>
        <taxon>Gunneridae</taxon>
        <taxon>Pentapetalae</taxon>
        <taxon>asterids</taxon>
        <taxon>lamiids</taxon>
        <taxon>Lamiales</taxon>
        <taxon>Bignoniaceae</taxon>
        <taxon>Crescentiina</taxon>
        <taxon>Tabebuia alliance</taxon>
        <taxon>Handroanthus</taxon>
    </lineage>
</organism>
<keyword evidence="5" id="KW-1185">Reference proteome</keyword>
<evidence type="ECO:0000313" key="4">
    <source>
        <dbReference type="EMBL" id="PIN10096.1"/>
    </source>
</evidence>
<dbReference type="STRING" id="429701.A0A2G9GXT1"/>
<feature type="domain" description="EF-hand" evidence="3">
    <location>
        <begin position="22"/>
        <end position="57"/>
    </location>
</feature>
<dbReference type="InterPro" id="IPR018247">
    <property type="entry name" value="EF_Hand_1_Ca_BS"/>
</dbReference>
<comment type="caution">
    <text evidence="4">The sequence shown here is derived from an EMBL/GenBank/DDBJ whole genome shotgun (WGS) entry which is preliminary data.</text>
</comment>
<keyword evidence="2" id="KW-0106">Calcium</keyword>
<name>A0A2G9GXT1_9LAMI</name>
<dbReference type="InterPro" id="IPR050145">
    <property type="entry name" value="Centrin_CML-like"/>
</dbReference>
<keyword evidence="1" id="KW-0677">Repeat</keyword>
<evidence type="ECO:0000256" key="2">
    <source>
        <dbReference type="ARBA" id="ARBA00022837"/>
    </source>
</evidence>
<dbReference type="AlphaFoldDB" id="A0A2G9GXT1"/>
<evidence type="ECO:0000313" key="5">
    <source>
        <dbReference type="Proteomes" id="UP000231279"/>
    </source>
</evidence>
<reference evidence="5" key="1">
    <citation type="journal article" date="2018" name="Gigascience">
        <title>Genome assembly of the Pink Ipe (Handroanthus impetiginosus, Bignoniaceae), a highly valued, ecologically keystone Neotropical timber forest tree.</title>
        <authorList>
            <person name="Silva-Junior O.B."/>
            <person name="Grattapaglia D."/>
            <person name="Novaes E."/>
            <person name="Collevatti R.G."/>
        </authorList>
    </citation>
    <scope>NUCLEOTIDE SEQUENCE [LARGE SCALE GENOMIC DNA]</scope>
    <source>
        <strain evidence="5">cv. UFG-1</strain>
    </source>
</reference>
<evidence type="ECO:0000256" key="1">
    <source>
        <dbReference type="ARBA" id="ARBA00022737"/>
    </source>
</evidence>
<accession>A0A2G9GXT1</accession>